<evidence type="ECO:0000313" key="2">
    <source>
        <dbReference type="Proteomes" id="UP001189429"/>
    </source>
</evidence>
<evidence type="ECO:0000313" key="1">
    <source>
        <dbReference type="EMBL" id="CAK0874272.1"/>
    </source>
</evidence>
<keyword evidence="2" id="KW-1185">Reference proteome</keyword>
<gene>
    <name evidence="1" type="ORF">PCOR1329_LOCUS59229</name>
</gene>
<dbReference type="Proteomes" id="UP001189429">
    <property type="component" value="Unassembled WGS sequence"/>
</dbReference>
<name>A0ABN9VLQ9_9DINO</name>
<dbReference type="EMBL" id="CAUYUJ010017379">
    <property type="protein sequence ID" value="CAK0874272.1"/>
    <property type="molecule type" value="Genomic_DNA"/>
</dbReference>
<protein>
    <submittedName>
        <fullName evidence="1">Uncharacterized protein</fullName>
    </submittedName>
</protein>
<accession>A0ABN9VLQ9</accession>
<sequence>MAVSRTGLTGTRSFFPNHPDNFFNGAKFGKVARFLLSDFNTVEALKLANTDSDLKGFYGGFTDGTYGYVVLYHNGAAYSGKVARFLLSDFNTVEVLHLASADSDLEGFFGGFTDGTYGYAVPHNNGAALSGRVARFQLAPLLASLAPTPSAASAVGGPHLVNTYGERFENYQPGDHVLLQVPCVCLSLMA</sequence>
<proteinExistence type="predicted"/>
<comment type="caution">
    <text evidence="1">The sequence shown here is derived from an EMBL/GenBank/DDBJ whole genome shotgun (WGS) entry which is preliminary data.</text>
</comment>
<organism evidence="1 2">
    <name type="scientific">Prorocentrum cordatum</name>
    <dbReference type="NCBI Taxonomy" id="2364126"/>
    <lineage>
        <taxon>Eukaryota</taxon>
        <taxon>Sar</taxon>
        <taxon>Alveolata</taxon>
        <taxon>Dinophyceae</taxon>
        <taxon>Prorocentrales</taxon>
        <taxon>Prorocentraceae</taxon>
        <taxon>Prorocentrum</taxon>
    </lineage>
</organism>
<reference evidence="1" key="1">
    <citation type="submission" date="2023-10" db="EMBL/GenBank/DDBJ databases">
        <authorList>
            <person name="Chen Y."/>
            <person name="Shah S."/>
            <person name="Dougan E. K."/>
            <person name="Thang M."/>
            <person name="Chan C."/>
        </authorList>
    </citation>
    <scope>NUCLEOTIDE SEQUENCE [LARGE SCALE GENOMIC DNA]</scope>
</reference>